<dbReference type="InterPro" id="IPR002502">
    <property type="entry name" value="Amidase_domain"/>
</dbReference>
<sequence>MPPRSRIEGNEIMLLEALFIIGEDGNIYEGGGWTKIGDHTFGFNKISLGISIIGNFMTTTPNSKAQTAALSLIQCSLLKGYLASNYTLKGHRQLGQTTCPGDALYEVIKQWLRWN</sequence>
<keyword evidence="4" id="KW-1185">Reference proteome</keyword>
<dbReference type="SUPFAM" id="SSF55846">
    <property type="entry name" value="N-acetylmuramoyl-L-alanine amidase-like"/>
    <property type="match status" value="1"/>
</dbReference>
<name>A0A401S2T7_CHIPU</name>
<dbReference type="AlphaFoldDB" id="A0A401S2T7"/>
<dbReference type="Gene3D" id="3.40.80.10">
    <property type="entry name" value="Peptidoglycan recognition protein-like"/>
    <property type="match status" value="1"/>
</dbReference>
<evidence type="ECO:0000313" key="4">
    <source>
        <dbReference type="Proteomes" id="UP000287033"/>
    </source>
</evidence>
<dbReference type="STRING" id="137246.A0A401S2T7"/>
<dbReference type="InterPro" id="IPR015510">
    <property type="entry name" value="PGRP"/>
</dbReference>
<accession>A0A401S2T7</accession>
<organism evidence="3 4">
    <name type="scientific">Chiloscyllium punctatum</name>
    <name type="common">Brownbanded bambooshark</name>
    <name type="synonym">Hemiscyllium punctatum</name>
    <dbReference type="NCBI Taxonomy" id="137246"/>
    <lineage>
        <taxon>Eukaryota</taxon>
        <taxon>Metazoa</taxon>
        <taxon>Chordata</taxon>
        <taxon>Craniata</taxon>
        <taxon>Vertebrata</taxon>
        <taxon>Chondrichthyes</taxon>
        <taxon>Elasmobranchii</taxon>
        <taxon>Galeomorphii</taxon>
        <taxon>Galeoidea</taxon>
        <taxon>Orectolobiformes</taxon>
        <taxon>Hemiscylliidae</taxon>
        <taxon>Chiloscyllium</taxon>
    </lineage>
</organism>
<dbReference type="EMBL" id="BEZZ01000064">
    <property type="protein sequence ID" value="GCC24682.1"/>
    <property type="molecule type" value="Genomic_DNA"/>
</dbReference>
<dbReference type="Proteomes" id="UP000287033">
    <property type="component" value="Unassembled WGS sequence"/>
</dbReference>
<dbReference type="OMA" id="FNEISKW"/>
<dbReference type="SMART" id="SM00701">
    <property type="entry name" value="PGRP"/>
    <property type="match status" value="1"/>
</dbReference>
<comment type="caution">
    <text evidence="3">The sequence shown here is derived from an EMBL/GenBank/DDBJ whole genome shotgun (WGS) entry which is preliminary data.</text>
</comment>
<proteinExistence type="inferred from homology"/>
<evidence type="ECO:0000259" key="2">
    <source>
        <dbReference type="SMART" id="SM00701"/>
    </source>
</evidence>
<dbReference type="CDD" id="cd06583">
    <property type="entry name" value="PGRP"/>
    <property type="match status" value="1"/>
</dbReference>
<protein>
    <recommendedName>
        <fullName evidence="2">Peptidoglycan recognition protein family domain-containing protein</fullName>
    </recommendedName>
</protein>
<dbReference type="Pfam" id="PF01510">
    <property type="entry name" value="Amidase_2"/>
    <property type="match status" value="1"/>
</dbReference>
<dbReference type="GO" id="GO:0008745">
    <property type="term" value="F:N-acetylmuramoyl-L-alanine amidase activity"/>
    <property type="evidence" value="ECO:0007669"/>
    <property type="project" value="InterPro"/>
</dbReference>
<dbReference type="PANTHER" id="PTHR11022:SF12">
    <property type="entry name" value="PEPTIDOGLYCAN RECOGNITION PROTEIN 3"/>
    <property type="match status" value="1"/>
</dbReference>
<comment type="similarity">
    <text evidence="1">Belongs to the N-acetylmuramoyl-L-alanine amidase 2 family.</text>
</comment>
<dbReference type="GO" id="GO:0008270">
    <property type="term" value="F:zinc ion binding"/>
    <property type="evidence" value="ECO:0007669"/>
    <property type="project" value="InterPro"/>
</dbReference>
<dbReference type="GO" id="GO:0009253">
    <property type="term" value="P:peptidoglycan catabolic process"/>
    <property type="evidence" value="ECO:0007669"/>
    <property type="project" value="InterPro"/>
</dbReference>
<feature type="domain" description="Peptidoglycan recognition protein family" evidence="2">
    <location>
        <begin position="1"/>
        <end position="95"/>
    </location>
</feature>
<dbReference type="InterPro" id="IPR006619">
    <property type="entry name" value="PGRP_domain_met/bac"/>
</dbReference>
<evidence type="ECO:0000256" key="1">
    <source>
        <dbReference type="ARBA" id="ARBA00007553"/>
    </source>
</evidence>
<dbReference type="PANTHER" id="PTHR11022">
    <property type="entry name" value="PEPTIDOGLYCAN RECOGNITION PROTEIN"/>
    <property type="match status" value="1"/>
</dbReference>
<dbReference type="InterPro" id="IPR036505">
    <property type="entry name" value="Amidase/PGRP_sf"/>
</dbReference>
<gene>
    <name evidence="3" type="ORF">chiPu_0003084</name>
</gene>
<reference evidence="3 4" key="1">
    <citation type="journal article" date="2018" name="Nat. Ecol. Evol.">
        <title>Shark genomes provide insights into elasmobranch evolution and the origin of vertebrates.</title>
        <authorList>
            <person name="Hara Y"/>
            <person name="Yamaguchi K"/>
            <person name="Onimaru K"/>
            <person name="Kadota M"/>
            <person name="Koyanagi M"/>
            <person name="Keeley SD"/>
            <person name="Tatsumi K"/>
            <person name="Tanaka K"/>
            <person name="Motone F"/>
            <person name="Kageyama Y"/>
            <person name="Nozu R"/>
            <person name="Adachi N"/>
            <person name="Nishimura O"/>
            <person name="Nakagawa R"/>
            <person name="Tanegashima C"/>
            <person name="Kiyatake I"/>
            <person name="Matsumoto R"/>
            <person name="Murakumo K"/>
            <person name="Nishida K"/>
            <person name="Terakita A"/>
            <person name="Kuratani S"/>
            <person name="Sato K"/>
            <person name="Hyodo S Kuraku.S."/>
        </authorList>
    </citation>
    <scope>NUCLEOTIDE SEQUENCE [LARGE SCALE GENOMIC DNA]</scope>
</reference>
<evidence type="ECO:0000313" key="3">
    <source>
        <dbReference type="EMBL" id="GCC24682.1"/>
    </source>
</evidence>
<dbReference type="OrthoDB" id="10001926at2759"/>